<evidence type="ECO:0000256" key="5">
    <source>
        <dbReference type="ARBA" id="ARBA00012483"/>
    </source>
</evidence>
<dbReference type="Pfam" id="PF18890">
    <property type="entry name" value="FANCL_d2"/>
    <property type="match status" value="1"/>
</dbReference>
<sequence length="466" mass="54047">MESSLVKDNPLLLPLNKEKTIYDGFITVQERDFRLRILLPPDRQVKQARLHCCWQLKHLLHGYEHIVKQRQQQSPDLVTFILELKTVLEVGLKSRHECRSIPPPQYYAQLISEMETLGWGKLLFIDTEFRTLRLKAEDSSRRQHILNIKLKSKHPVEAPECSADLPVPLAITWTPQSTLEQLHSQFLLLLESLTEFWDVLDEIDSKTWILEPEKPSRSDTMRRIAIGNNTSIKVEVDPRHPKMLPECCLLGAEHVVTPLRNKLNANMHLWNPDSSVLHNLRDVLEIEFPSPATHEKSSFSVECGICYSYRLEDAIPDQVCNDPRCGQPFHQACLYEWLRALPSSRQSFNIVFGECPYCSKVGVFVFHKGVHCSLNRTHSSYLISTNLYRAFSLHCIQFFSCCSLCDAQSEVFDTPYLSFNQRQFYDFVWESFIYSPVRHKSPLHLFTKPSLVPHSISFSFCFSLLR</sequence>
<evidence type="ECO:0000256" key="1">
    <source>
        <dbReference type="ARBA" id="ARBA00000900"/>
    </source>
</evidence>
<evidence type="ECO:0000256" key="14">
    <source>
        <dbReference type="ARBA" id="ARBA00023204"/>
    </source>
</evidence>
<dbReference type="FunFam" id="3.30.40.10:FF:000221">
    <property type="entry name" value="E3 ubiquitin-protein ligase FANCL isoform X2"/>
    <property type="match status" value="1"/>
</dbReference>
<dbReference type="InterPro" id="IPR026848">
    <property type="entry name" value="Fancl"/>
</dbReference>
<comment type="subcellular location">
    <subcellularLocation>
        <location evidence="3">Cytoplasm</location>
    </subcellularLocation>
    <subcellularLocation>
        <location evidence="2">Nucleus</location>
    </subcellularLocation>
</comment>
<dbReference type="GO" id="GO:0008270">
    <property type="term" value="F:zinc ion binding"/>
    <property type="evidence" value="ECO:0007669"/>
    <property type="project" value="UniProtKB-KW"/>
</dbReference>
<dbReference type="FunFam" id="3.10.110.20:FF:000001">
    <property type="entry name" value="E3 ubiquitin-protein ligase FANCL"/>
    <property type="match status" value="1"/>
</dbReference>
<dbReference type="FunFam" id="3.10.110.10:FF:000081">
    <property type="entry name" value="E3 ubiquitin-protein ligase FANCL"/>
    <property type="match status" value="1"/>
</dbReference>
<dbReference type="GO" id="GO:0006513">
    <property type="term" value="P:protein monoubiquitination"/>
    <property type="evidence" value="ECO:0007669"/>
    <property type="project" value="TreeGrafter"/>
</dbReference>
<evidence type="ECO:0000256" key="17">
    <source>
        <dbReference type="ARBA" id="ARBA00080616"/>
    </source>
</evidence>
<dbReference type="PROSITE" id="PS50089">
    <property type="entry name" value="ZF_RING_2"/>
    <property type="match status" value="1"/>
</dbReference>
<dbReference type="Gene3D" id="3.30.40.10">
    <property type="entry name" value="Zinc/RING finger domain, C3HC4 (zinc finger)"/>
    <property type="match status" value="1"/>
</dbReference>
<dbReference type="InterPro" id="IPR001841">
    <property type="entry name" value="Znf_RING"/>
</dbReference>
<keyword evidence="13" id="KW-0832">Ubl conjugation</keyword>
<dbReference type="GO" id="GO:0043240">
    <property type="term" value="C:Fanconi anaemia nuclear complex"/>
    <property type="evidence" value="ECO:0007669"/>
    <property type="project" value="InterPro"/>
</dbReference>
<evidence type="ECO:0000256" key="2">
    <source>
        <dbReference type="ARBA" id="ARBA00004123"/>
    </source>
</evidence>
<keyword evidence="7" id="KW-0808">Transferase</keyword>
<evidence type="ECO:0000256" key="18">
    <source>
        <dbReference type="PROSITE-ProRule" id="PRU00175"/>
    </source>
</evidence>
<dbReference type="Pfam" id="PF09765">
    <property type="entry name" value="FANCL_d1"/>
    <property type="match status" value="1"/>
</dbReference>
<dbReference type="CDD" id="cd23832">
    <property type="entry name" value="DRWD-C_FANCL"/>
    <property type="match status" value="1"/>
</dbReference>
<dbReference type="RefSeq" id="XP_034080140.1">
    <property type="nucleotide sequence ID" value="XM_034224249.1"/>
</dbReference>
<dbReference type="EC" id="2.3.2.27" evidence="5"/>
<keyword evidence="12" id="KW-0862">Zinc</keyword>
<protein>
    <recommendedName>
        <fullName evidence="16">E3 ubiquitin-protein ligase FANCL</fullName>
        <ecNumber evidence="5">2.3.2.27</ecNumber>
    </recommendedName>
    <alternativeName>
        <fullName evidence="17">RING-type E3 ubiquitin transferase FANCL</fullName>
    </alternativeName>
</protein>
<dbReference type="InterPro" id="IPR019162">
    <property type="entry name" value="FancL_WD-rpt_cont_dom"/>
</dbReference>
<dbReference type="Pfam" id="PF11793">
    <property type="entry name" value="FANCL_C"/>
    <property type="match status" value="1"/>
</dbReference>
<dbReference type="CDD" id="cd23786">
    <property type="entry name" value="ELF_FANCL"/>
    <property type="match status" value="1"/>
</dbReference>
<dbReference type="KEGG" id="gacu:117551380"/>
<dbReference type="InterPro" id="IPR016135">
    <property type="entry name" value="UBQ-conjugating_enzyme/RWD"/>
</dbReference>
<dbReference type="GO" id="GO:0036297">
    <property type="term" value="P:interstrand cross-link repair"/>
    <property type="evidence" value="ECO:0007669"/>
    <property type="project" value="InterPro"/>
</dbReference>
<dbReference type="AlphaFoldDB" id="A0A6P8V489"/>
<dbReference type="GeneID" id="117551380"/>
<name>A0A6P8V489_GYMAC</name>
<dbReference type="GO" id="GO:0061630">
    <property type="term" value="F:ubiquitin protein ligase activity"/>
    <property type="evidence" value="ECO:0007669"/>
    <property type="project" value="UniProtKB-EC"/>
</dbReference>
<keyword evidence="9" id="KW-0227">DNA damage</keyword>
<evidence type="ECO:0000256" key="8">
    <source>
        <dbReference type="ARBA" id="ARBA00022723"/>
    </source>
</evidence>
<comment type="pathway">
    <text evidence="4">Protein modification; protein ubiquitination.</text>
</comment>
<organism evidence="20 21">
    <name type="scientific">Gymnodraco acuticeps</name>
    <name type="common">Antarctic dragonfish</name>
    <dbReference type="NCBI Taxonomy" id="8218"/>
    <lineage>
        <taxon>Eukaryota</taxon>
        <taxon>Metazoa</taxon>
        <taxon>Chordata</taxon>
        <taxon>Craniata</taxon>
        <taxon>Vertebrata</taxon>
        <taxon>Euteleostomi</taxon>
        <taxon>Actinopterygii</taxon>
        <taxon>Neopterygii</taxon>
        <taxon>Teleostei</taxon>
        <taxon>Neoteleostei</taxon>
        <taxon>Acanthomorphata</taxon>
        <taxon>Eupercaria</taxon>
        <taxon>Perciformes</taxon>
        <taxon>Notothenioidei</taxon>
        <taxon>Bathydraconidae</taxon>
        <taxon>Gymnodraco</taxon>
    </lineage>
</organism>
<dbReference type="Gene3D" id="3.10.110.10">
    <property type="entry name" value="Ubiquitin Conjugating Enzyme"/>
    <property type="match status" value="1"/>
</dbReference>
<evidence type="ECO:0000313" key="20">
    <source>
        <dbReference type="Proteomes" id="UP000515161"/>
    </source>
</evidence>
<evidence type="ECO:0000256" key="4">
    <source>
        <dbReference type="ARBA" id="ARBA00004906"/>
    </source>
</evidence>
<keyword evidence="11" id="KW-0833">Ubl conjugation pathway</keyword>
<dbReference type="Gene3D" id="3.10.110.20">
    <property type="entry name" value="RWD domain-like"/>
    <property type="match status" value="1"/>
</dbReference>
<dbReference type="OrthoDB" id="10263265at2759"/>
<keyword evidence="6" id="KW-0963">Cytoplasm</keyword>
<dbReference type="CDD" id="cd16490">
    <property type="entry name" value="RING-CH-C4HC3_FANCL"/>
    <property type="match status" value="1"/>
</dbReference>
<comment type="catalytic activity">
    <reaction evidence="1">
        <text>S-ubiquitinyl-[E2 ubiquitin-conjugating enzyme]-L-cysteine + [acceptor protein]-L-lysine = [E2 ubiquitin-conjugating enzyme]-L-cysteine + N(6)-ubiquitinyl-[acceptor protein]-L-lysine.</text>
        <dbReference type="EC" id="2.3.2.27"/>
    </reaction>
</comment>
<evidence type="ECO:0000256" key="13">
    <source>
        <dbReference type="ARBA" id="ARBA00022843"/>
    </source>
</evidence>
<reference evidence="21" key="1">
    <citation type="submission" date="2025-08" db="UniProtKB">
        <authorList>
            <consortium name="RefSeq"/>
        </authorList>
    </citation>
    <scope>IDENTIFICATION</scope>
</reference>
<keyword evidence="8" id="KW-0479">Metal-binding</keyword>
<dbReference type="Proteomes" id="UP000515161">
    <property type="component" value="Unplaced"/>
</dbReference>
<dbReference type="GO" id="GO:0005737">
    <property type="term" value="C:cytoplasm"/>
    <property type="evidence" value="ECO:0007669"/>
    <property type="project" value="UniProtKB-SubCell"/>
</dbReference>
<dbReference type="PANTHER" id="PTHR13206">
    <property type="entry name" value="UBIQUITIN LIGASE PROTEIN PHF9 FANCONI ANEMIA GROUP L PROTEIN"/>
    <property type="match status" value="1"/>
</dbReference>
<evidence type="ECO:0000256" key="15">
    <source>
        <dbReference type="ARBA" id="ARBA00023242"/>
    </source>
</evidence>
<keyword evidence="14" id="KW-0234">DNA repair</keyword>
<dbReference type="Pfam" id="PF18891">
    <property type="entry name" value="FANCL_d3"/>
    <property type="match status" value="1"/>
</dbReference>
<evidence type="ECO:0000259" key="19">
    <source>
        <dbReference type="PROSITE" id="PS50089"/>
    </source>
</evidence>
<evidence type="ECO:0000256" key="3">
    <source>
        <dbReference type="ARBA" id="ARBA00004496"/>
    </source>
</evidence>
<dbReference type="CTD" id="55120"/>
<proteinExistence type="predicted"/>
<dbReference type="CDD" id="cd23831">
    <property type="entry name" value="DRWD-N_FANCL"/>
    <property type="match status" value="1"/>
</dbReference>
<dbReference type="SUPFAM" id="SSF57850">
    <property type="entry name" value="RING/U-box"/>
    <property type="match status" value="1"/>
</dbReference>
<evidence type="ECO:0000256" key="9">
    <source>
        <dbReference type="ARBA" id="ARBA00022763"/>
    </source>
</evidence>
<dbReference type="InParanoid" id="A0A6P8V489"/>
<keyword evidence="15" id="KW-0539">Nucleus</keyword>
<evidence type="ECO:0000256" key="11">
    <source>
        <dbReference type="ARBA" id="ARBA00022786"/>
    </source>
</evidence>
<evidence type="ECO:0000256" key="7">
    <source>
        <dbReference type="ARBA" id="ARBA00022679"/>
    </source>
</evidence>
<evidence type="ECO:0000256" key="10">
    <source>
        <dbReference type="ARBA" id="ARBA00022771"/>
    </source>
</evidence>
<evidence type="ECO:0000313" key="21">
    <source>
        <dbReference type="RefSeq" id="XP_034080140.1"/>
    </source>
</evidence>
<dbReference type="InterPro" id="IPR026850">
    <property type="entry name" value="FANCL_C"/>
</dbReference>
<dbReference type="InterPro" id="IPR043898">
    <property type="entry name" value="FANCL_d2"/>
</dbReference>
<dbReference type="SMART" id="SM01197">
    <property type="entry name" value="FANCL_C"/>
    <property type="match status" value="1"/>
</dbReference>
<feature type="domain" description="RING-type" evidence="19">
    <location>
        <begin position="303"/>
        <end position="359"/>
    </location>
</feature>
<evidence type="ECO:0000256" key="16">
    <source>
        <dbReference type="ARBA" id="ARBA00073910"/>
    </source>
</evidence>
<dbReference type="PANTHER" id="PTHR13206:SF0">
    <property type="entry name" value="E3 UBIQUITIN-PROTEIN LIGASE FANCL"/>
    <property type="match status" value="1"/>
</dbReference>
<keyword evidence="20" id="KW-1185">Reference proteome</keyword>
<keyword evidence="10 18" id="KW-0863">Zinc-finger</keyword>
<evidence type="ECO:0000256" key="12">
    <source>
        <dbReference type="ARBA" id="ARBA00022833"/>
    </source>
</evidence>
<dbReference type="InterPro" id="IPR013083">
    <property type="entry name" value="Znf_RING/FYVE/PHD"/>
</dbReference>
<evidence type="ECO:0000256" key="6">
    <source>
        <dbReference type="ARBA" id="ARBA00022490"/>
    </source>
</evidence>
<dbReference type="InterPro" id="IPR043003">
    <property type="entry name" value="FANCL_d3_sf"/>
</dbReference>
<dbReference type="InterPro" id="IPR044037">
    <property type="entry name" value="FANCL_d3"/>
</dbReference>
<gene>
    <name evidence="21" type="primary">fancl</name>
</gene>
<accession>A0A6P8V489</accession>